<feature type="site" description="Important for catalytic activity" evidence="10">
    <location>
        <position position="206"/>
    </location>
</feature>
<dbReference type="PANTHER" id="PTHR30480:SF13">
    <property type="entry name" value="BETA-HEXOSAMINIDASE"/>
    <property type="match status" value="1"/>
</dbReference>
<comment type="function">
    <text evidence="10">Plays a role in peptidoglycan recycling by cleaving the terminal beta-1,4-linked N-acetylglucosamine (GlcNAc) from peptide-linked peptidoglycan fragments, giving rise to free GlcNAc, anhydro-N-acetylmuramic acid and anhydro-N-acetylmuramic acid-linked peptides.</text>
</comment>
<keyword evidence="8 10" id="KW-0131">Cell cycle</keyword>
<dbReference type="HOGENOM" id="CLU_008392_0_0_4"/>
<feature type="active site" description="Nucleophile" evidence="10">
    <location>
        <position position="279"/>
    </location>
</feature>
<evidence type="ECO:0000256" key="1">
    <source>
        <dbReference type="ARBA" id="ARBA00001231"/>
    </source>
</evidence>
<evidence type="ECO:0000313" key="13">
    <source>
        <dbReference type="EMBL" id="AHG63727.1"/>
    </source>
</evidence>
<keyword evidence="7 10" id="KW-0326">Glycosidase</keyword>
<dbReference type="Pfam" id="PF00933">
    <property type="entry name" value="Glyco_hydro_3"/>
    <property type="match status" value="1"/>
</dbReference>
<dbReference type="InterPro" id="IPR001764">
    <property type="entry name" value="Glyco_hydro_3_N"/>
</dbReference>
<dbReference type="SUPFAM" id="SSF51445">
    <property type="entry name" value="(Trans)glycosidases"/>
    <property type="match status" value="1"/>
</dbReference>
<evidence type="ECO:0000256" key="9">
    <source>
        <dbReference type="ARBA" id="ARBA00023316"/>
    </source>
</evidence>
<evidence type="ECO:0000256" key="5">
    <source>
        <dbReference type="ARBA" id="ARBA00022960"/>
    </source>
</evidence>
<evidence type="ECO:0000256" key="2">
    <source>
        <dbReference type="ARBA" id="ARBA00022490"/>
    </source>
</evidence>
<proteinExistence type="inferred from homology"/>
<protein>
    <recommendedName>
        <fullName evidence="10">Beta-hexosaminidase</fullName>
        <ecNumber evidence="10">3.2.1.52</ecNumber>
    </recommendedName>
    <alternativeName>
        <fullName evidence="10">Beta-N-acetylhexosaminidase</fullName>
    </alternativeName>
    <alternativeName>
        <fullName evidence="10">N-acetyl-beta-glucosaminidase</fullName>
    </alternativeName>
</protein>
<keyword evidence="5 10" id="KW-0133">Cell shape</keyword>
<evidence type="ECO:0000256" key="11">
    <source>
        <dbReference type="SAM" id="MobiDB-lite"/>
    </source>
</evidence>
<dbReference type="AlphaFoldDB" id="W0PE40"/>
<dbReference type="GO" id="GO:0005737">
    <property type="term" value="C:cytoplasm"/>
    <property type="evidence" value="ECO:0007669"/>
    <property type="project" value="UniProtKB-SubCell"/>
</dbReference>
<dbReference type="InterPro" id="IPR017853">
    <property type="entry name" value="GH"/>
</dbReference>
<comment type="catalytic activity">
    <reaction evidence="1 10">
        <text>Hydrolysis of terminal non-reducing N-acetyl-D-hexosamine residues in N-acetyl-beta-D-hexosaminides.</text>
        <dbReference type="EC" id="3.2.1.52"/>
    </reaction>
</comment>
<evidence type="ECO:0000256" key="7">
    <source>
        <dbReference type="ARBA" id="ARBA00023295"/>
    </source>
</evidence>
<dbReference type="PATRIC" id="fig|1247726.3.peg.1807"/>
<dbReference type="NCBIfam" id="NF003740">
    <property type="entry name" value="PRK05337.1"/>
    <property type="match status" value="1"/>
</dbReference>
<keyword evidence="2 10" id="KW-0963">Cytoplasm</keyword>
<dbReference type="STRING" id="1247726.MIM_c16440"/>
<organism evidence="13 14">
    <name type="scientific">Advenella mimigardefordensis (strain DSM 17166 / LMG 22922 / DPN7)</name>
    <dbReference type="NCBI Taxonomy" id="1247726"/>
    <lineage>
        <taxon>Bacteria</taxon>
        <taxon>Pseudomonadati</taxon>
        <taxon>Pseudomonadota</taxon>
        <taxon>Betaproteobacteria</taxon>
        <taxon>Burkholderiales</taxon>
        <taxon>Alcaligenaceae</taxon>
    </lineage>
</organism>
<dbReference type="KEGG" id="amim:MIM_c16440"/>
<dbReference type="InterPro" id="IPR019800">
    <property type="entry name" value="Glyco_hydro_3_AS"/>
</dbReference>
<comment type="pathway">
    <text evidence="10">Cell wall biogenesis; peptidoglycan recycling.</text>
</comment>
<keyword evidence="3 10" id="KW-0132">Cell division</keyword>
<reference evidence="13 14" key="1">
    <citation type="journal article" date="2014" name="Microbiology">
        <title>Unravelling the complete genome sequence of Advenella mimigardefordensis strain DPN7T and novel insights in the catabolism of the xenobiotic polythioester precursor 3,3'-dithiodipropionate.</title>
        <authorList>
            <person name="Wubbeler J.H."/>
            <person name="Hiessl S."/>
            <person name="Schuldes J."/>
            <person name="Thurmer A."/>
            <person name="Daniel R."/>
            <person name="Steinbuchel A."/>
        </authorList>
    </citation>
    <scope>NUCLEOTIDE SEQUENCE [LARGE SCALE GENOMIC DNA]</scope>
    <source>
        <strain evidence="14">DSM 17166 / LMG 22922 / DPN7</strain>
    </source>
</reference>
<feature type="domain" description="Glycoside hydrolase family 3 N-terminal" evidence="12">
    <location>
        <begin position="34"/>
        <end position="321"/>
    </location>
</feature>
<feature type="binding site" evidence="10">
    <location>
        <begin position="195"/>
        <end position="196"/>
    </location>
    <ligand>
        <name>substrate</name>
    </ligand>
</feature>
<evidence type="ECO:0000256" key="10">
    <source>
        <dbReference type="HAMAP-Rule" id="MF_00364"/>
    </source>
</evidence>
<evidence type="ECO:0000256" key="4">
    <source>
        <dbReference type="ARBA" id="ARBA00022801"/>
    </source>
</evidence>
<keyword evidence="4 10" id="KW-0378">Hydrolase</keyword>
<comment type="subcellular location">
    <subcellularLocation>
        <location evidence="10">Cytoplasm</location>
    </subcellularLocation>
</comment>
<feature type="active site" description="Proton donor/acceptor" evidence="10">
    <location>
        <position position="208"/>
    </location>
</feature>
<evidence type="ECO:0000259" key="12">
    <source>
        <dbReference type="Pfam" id="PF00933"/>
    </source>
</evidence>
<dbReference type="PANTHER" id="PTHR30480">
    <property type="entry name" value="BETA-HEXOSAMINIDASE-RELATED"/>
    <property type="match status" value="1"/>
</dbReference>
<feature type="region of interest" description="Disordered" evidence="11">
    <location>
        <begin position="1"/>
        <end position="27"/>
    </location>
</feature>
<keyword evidence="14" id="KW-1185">Reference proteome</keyword>
<dbReference type="Proteomes" id="UP000019095">
    <property type="component" value="Chromosome"/>
</dbReference>
<name>W0PE40_ADVMD</name>
<dbReference type="EC" id="3.2.1.52" evidence="10"/>
<dbReference type="GO" id="GO:0009252">
    <property type="term" value="P:peptidoglycan biosynthetic process"/>
    <property type="evidence" value="ECO:0007669"/>
    <property type="project" value="UniProtKB-KW"/>
</dbReference>
<keyword evidence="9 10" id="KW-0961">Cell wall biogenesis/degradation</keyword>
<dbReference type="GO" id="GO:0008360">
    <property type="term" value="P:regulation of cell shape"/>
    <property type="evidence" value="ECO:0007669"/>
    <property type="project" value="UniProtKB-KW"/>
</dbReference>
<feature type="binding site" evidence="10">
    <location>
        <position position="90"/>
    </location>
    <ligand>
        <name>substrate</name>
    </ligand>
</feature>
<keyword evidence="6 10" id="KW-0573">Peptidoglycan synthesis</keyword>
<dbReference type="InterPro" id="IPR036962">
    <property type="entry name" value="Glyco_hydro_3_N_sf"/>
</dbReference>
<dbReference type="Gene3D" id="3.20.20.300">
    <property type="entry name" value="Glycoside hydrolase, family 3, N-terminal domain"/>
    <property type="match status" value="1"/>
</dbReference>
<dbReference type="HAMAP" id="MF_00364">
    <property type="entry name" value="NagZ"/>
    <property type="match status" value="1"/>
</dbReference>
<dbReference type="InterPro" id="IPR022956">
    <property type="entry name" value="Beta_hexosaminidase_bac"/>
</dbReference>
<dbReference type="eggNOG" id="COG1472">
    <property type="taxonomic scope" value="Bacteria"/>
</dbReference>
<dbReference type="GO" id="GO:0051301">
    <property type="term" value="P:cell division"/>
    <property type="evidence" value="ECO:0007669"/>
    <property type="project" value="UniProtKB-KW"/>
</dbReference>
<evidence type="ECO:0000256" key="3">
    <source>
        <dbReference type="ARBA" id="ARBA00022618"/>
    </source>
</evidence>
<dbReference type="GO" id="GO:0005975">
    <property type="term" value="P:carbohydrate metabolic process"/>
    <property type="evidence" value="ECO:0007669"/>
    <property type="project" value="InterPro"/>
</dbReference>
<feature type="binding site" evidence="10">
    <location>
        <position position="165"/>
    </location>
    <ligand>
        <name>substrate</name>
    </ligand>
</feature>
<accession>W0PE40</accession>
<evidence type="ECO:0000313" key="14">
    <source>
        <dbReference type="Proteomes" id="UP000019095"/>
    </source>
</evidence>
<comment type="similarity">
    <text evidence="10">Belongs to the glycosyl hydrolase 3 family. NagZ subfamily.</text>
</comment>
<dbReference type="GO" id="GO:0004563">
    <property type="term" value="F:beta-N-acetylhexosaminidase activity"/>
    <property type="evidence" value="ECO:0007669"/>
    <property type="project" value="UniProtKB-UniRule"/>
</dbReference>
<dbReference type="UniPathway" id="UPA00544"/>
<feature type="binding site" evidence="10">
    <location>
        <position position="98"/>
    </location>
    <ligand>
        <name>substrate</name>
    </ligand>
</feature>
<gene>
    <name evidence="10 13" type="primary">nagZ</name>
    <name evidence="13" type="ORF">MIM_c16440</name>
</gene>
<dbReference type="GO" id="GO:0009254">
    <property type="term" value="P:peptidoglycan turnover"/>
    <property type="evidence" value="ECO:0007669"/>
    <property type="project" value="UniProtKB-UniRule"/>
</dbReference>
<feature type="compositionally biased region" description="Low complexity" evidence="11">
    <location>
        <begin position="15"/>
        <end position="26"/>
    </location>
</feature>
<evidence type="ECO:0000256" key="6">
    <source>
        <dbReference type="ARBA" id="ARBA00022984"/>
    </source>
</evidence>
<sequence>MSASPSRSVRRSAKSAKSPATAAAARQMPGPVMLDVVGHRLTSQERDRLAHPLTGAVILFARNYDSPEQLAELTAHIHEARDEPLLIAVDHEGGRVQRFRDKGFTHLPSMQDLGRYWERDPLQAMRAATEMGYVLAAELRACGVDFSFTPVLDLDYGVSKVVGTRAFHRDPRVVAMLARALIQGLSLAGMRSCGKHFPGHGFVDADSHVAIPVDERELEQIMADDAMPYGWLGAPVLSAVMPAHVIYPRVDASPAGFSKIWVQQILRQRLKYDGVVFSDDLTMEGASVAGDITARATAALSAGCDMVLVCNRPDLADTLLASLNVAASPASVARIRALKPVEPFMDWNALQSDSRYQYARDFRSQILSE</sequence>
<dbReference type="InterPro" id="IPR050226">
    <property type="entry name" value="NagZ_Beta-hexosaminidase"/>
</dbReference>
<dbReference type="GO" id="GO:0071555">
    <property type="term" value="P:cell wall organization"/>
    <property type="evidence" value="ECO:0007669"/>
    <property type="project" value="UniProtKB-KW"/>
</dbReference>
<evidence type="ECO:0000256" key="8">
    <source>
        <dbReference type="ARBA" id="ARBA00023306"/>
    </source>
</evidence>
<dbReference type="PROSITE" id="PS00775">
    <property type="entry name" value="GLYCOSYL_HYDROL_F3"/>
    <property type="match status" value="1"/>
</dbReference>
<dbReference type="EMBL" id="CP003915">
    <property type="protein sequence ID" value="AHG63727.1"/>
    <property type="molecule type" value="Genomic_DNA"/>
</dbReference>